<dbReference type="InterPro" id="IPR012337">
    <property type="entry name" value="RNaseH-like_sf"/>
</dbReference>
<dbReference type="InterPro" id="IPR047658">
    <property type="entry name" value="IS4-like_transpos"/>
</dbReference>
<dbReference type="SUPFAM" id="SSF53098">
    <property type="entry name" value="Ribonuclease H-like"/>
    <property type="match status" value="1"/>
</dbReference>
<feature type="transmembrane region" description="Helical" evidence="1">
    <location>
        <begin position="105"/>
        <end position="125"/>
    </location>
</feature>
<dbReference type="GO" id="GO:0004803">
    <property type="term" value="F:transposase activity"/>
    <property type="evidence" value="ECO:0007669"/>
    <property type="project" value="InterPro"/>
</dbReference>
<organism evidence="3 4">
    <name type="scientific">Thiothrix eikelboomii</name>
    <dbReference type="NCBI Taxonomy" id="92487"/>
    <lineage>
        <taxon>Bacteria</taxon>
        <taxon>Pseudomonadati</taxon>
        <taxon>Pseudomonadota</taxon>
        <taxon>Gammaproteobacteria</taxon>
        <taxon>Thiotrichales</taxon>
        <taxon>Thiotrichaceae</taxon>
        <taxon>Thiothrix</taxon>
    </lineage>
</organism>
<dbReference type="EMBL" id="FUYB01000048">
    <property type="protein sequence ID" value="SKA97532.1"/>
    <property type="molecule type" value="Genomic_DNA"/>
</dbReference>
<dbReference type="GO" id="GO:0003677">
    <property type="term" value="F:DNA binding"/>
    <property type="evidence" value="ECO:0007669"/>
    <property type="project" value="InterPro"/>
</dbReference>
<protein>
    <submittedName>
        <fullName evidence="3">Transposase DDE domain-containing protein</fullName>
    </submittedName>
</protein>
<evidence type="ECO:0000259" key="2">
    <source>
        <dbReference type="Pfam" id="PF01609"/>
    </source>
</evidence>
<feature type="domain" description="Transposase IS4-like" evidence="2">
    <location>
        <begin position="98"/>
        <end position="292"/>
    </location>
</feature>
<accession>A0A1T4Y6S0</accession>
<dbReference type="RefSeq" id="WP_159448695.1">
    <property type="nucleotide sequence ID" value="NZ_FUYB01000048.1"/>
</dbReference>
<keyword evidence="1" id="KW-0812">Transmembrane</keyword>
<dbReference type="Pfam" id="PF01609">
    <property type="entry name" value="DDE_Tnp_1"/>
    <property type="match status" value="1"/>
</dbReference>
<sequence length="379" mass="44246">MDLSDGLRDSLKAYLGWGKPRLDCFVSMLLALLNARQMNLSLLAVHIDSDTEIASRYRRMQRFFSQVFFDYNDIAHLIMNMFAFSGQHYYLTLDRTNWKWGKSNLNILTLAVVYQGAAIPVYWMVLNKRGNSNHRERMALLQRFISQFGRNHILGVLADREFIGGEWWKWLSSKEIPYLIRIKENQVMTDKHGKAMHVRSLFANLTPGKQRILRHRREVSGEWVWLSGSKLPSGELLIVASNHYTPDPIDTYRLRWEIENLFQCLKGRGFHMEATHFTKPPRIKKMMALLAIGFCWAHKVGEWKEKTVKPLKVKKHGRKEQSIFRYGLDYLTDLLTGSGREALDNLRLVILFLCPPQFMVVEDGRMRLKPFSFNTNSMG</sequence>
<dbReference type="OrthoDB" id="1091931at2"/>
<dbReference type="InterPro" id="IPR002559">
    <property type="entry name" value="Transposase_11"/>
</dbReference>
<dbReference type="NCBIfam" id="NF033591">
    <property type="entry name" value="transpos_IS4_2"/>
    <property type="match status" value="1"/>
</dbReference>
<feature type="transmembrane region" description="Helical" evidence="1">
    <location>
        <begin position="68"/>
        <end position="85"/>
    </location>
</feature>
<dbReference type="Proteomes" id="UP000190460">
    <property type="component" value="Unassembled WGS sequence"/>
</dbReference>
<keyword evidence="1" id="KW-0472">Membrane</keyword>
<name>A0A1T4Y6S0_9GAMM</name>
<keyword evidence="4" id="KW-1185">Reference proteome</keyword>
<dbReference type="STRING" id="92487.SAMN02745130_03997"/>
<evidence type="ECO:0000313" key="4">
    <source>
        <dbReference type="Proteomes" id="UP000190460"/>
    </source>
</evidence>
<dbReference type="GO" id="GO:0006313">
    <property type="term" value="P:DNA transposition"/>
    <property type="evidence" value="ECO:0007669"/>
    <property type="project" value="InterPro"/>
</dbReference>
<dbReference type="AlphaFoldDB" id="A0A1T4Y6S0"/>
<keyword evidence="1" id="KW-1133">Transmembrane helix</keyword>
<proteinExistence type="predicted"/>
<reference evidence="3 4" key="1">
    <citation type="submission" date="2017-02" db="EMBL/GenBank/DDBJ databases">
        <authorList>
            <person name="Peterson S.W."/>
        </authorList>
    </citation>
    <scope>NUCLEOTIDE SEQUENCE [LARGE SCALE GENOMIC DNA]</scope>
    <source>
        <strain evidence="3 4">ATCC 49788</strain>
    </source>
</reference>
<gene>
    <name evidence="3" type="ORF">SAMN02745130_03997</name>
</gene>
<evidence type="ECO:0000313" key="3">
    <source>
        <dbReference type="EMBL" id="SKA97532.1"/>
    </source>
</evidence>
<evidence type="ECO:0000256" key="1">
    <source>
        <dbReference type="SAM" id="Phobius"/>
    </source>
</evidence>